<dbReference type="KEGG" id="mlr:MELLADRAFT_91128"/>
<feature type="compositionally biased region" description="Basic and acidic residues" evidence="1">
    <location>
        <begin position="434"/>
        <end position="451"/>
    </location>
</feature>
<reference evidence="3" key="1">
    <citation type="journal article" date="2011" name="Proc. Natl. Acad. Sci. U.S.A.">
        <title>Obligate biotrophy features unraveled by the genomic analysis of rust fungi.</title>
        <authorList>
            <person name="Duplessis S."/>
            <person name="Cuomo C.A."/>
            <person name="Lin Y.-C."/>
            <person name="Aerts A."/>
            <person name="Tisserant E."/>
            <person name="Veneault-Fourrey C."/>
            <person name="Joly D.L."/>
            <person name="Hacquard S."/>
            <person name="Amselem J."/>
            <person name="Cantarel B.L."/>
            <person name="Chiu R."/>
            <person name="Coutinho P.M."/>
            <person name="Feau N."/>
            <person name="Field M."/>
            <person name="Frey P."/>
            <person name="Gelhaye E."/>
            <person name="Goldberg J."/>
            <person name="Grabherr M.G."/>
            <person name="Kodira C.D."/>
            <person name="Kohler A."/>
            <person name="Kuees U."/>
            <person name="Lindquist E.A."/>
            <person name="Lucas S.M."/>
            <person name="Mago R."/>
            <person name="Mauceli E."/>
            <person name="Morin E."/>
            <person name="Murat C."/>
            <person name="Pangilinan J.L."/>
            <person name="Park R."/>
            <person name="Pearson M."/>
            <person name="Quesneville H."/>
            <person name="Rouhier N."/>
            <person name="Sakthikumar S."/>
            <person name="Salamov A.A."/>
            <person name="Schmutz J."/>
            <person name="Selles B."/>
            <person name="Shapiro H."/>
            <person name="Tanguay P."/>
            <person name="Tuskan G.A."/>
            <person name="Henrissat B."/>
            <person name="Van de Peer Y."/>
            <person name="Rouze P."/>
            <person name="Ellis J.G."/>
            <person name="Dodds P.N."/>
            <person name="Schein J.E."/>
            <person name="Zhong S."/>
            <person name="Hamelin R.C."/>
            <person name="Grigoriev I.V."/>
            <person name="Szabo L.J."/>
            <person name="Martin F."/>
        </authorList>
    </citation>
    <scope>NUCLEOTIDE SEQUENCE [LARGE SCALE GENOMIC DNA]</scope>
    <source>
        <strain evidence="3">98AG31 / pathotype 3-4-7</strain>
    </source>
</reference>
<dbReference type="AlphaFoldDB" id="F4R784"/>
<keyword evidence="3" id="KW-1185">Reference proteome</keyword>
<dbReference type="InParanoid" id="F4R784"/>
<dbReference type="Proteomes" id="UP000001072">
    <property type="component" value="Unassembled WGS sequence"/>
</dbReference>
<dbReference type="RefSeq" id="XP_007405201.1">
    <property type="nucleotide sequence ID" value="XM_007405139.1"/>
</dbReference>
<protein>
    <submittedName>
        <fullName evidence="2">Uncharacterized protein</fullName>
    </submittedName>
</protein>
<dbReference type="VEuPathDB" id="FungiDB:MELLADRAFT_91128"/>
<dbReference type="EMBL" id="GL883092">
    <property type="protein sequence ID" value="EGG11566.1"/>
    <property type="molecule type" value="Genomic_DNA"/>
</dbReference>
<evidence type="ECO:0000313" key="3">
    <source>
        <dbReference type="Proteomes" id="UP000001072"/>
    </source>
</evidence>
<sequence>MSDQEDCDSLPPASNVQDVRELLGDLARTAKELFIPQPQEIGNQQEDQFQNMEFGTTSSSNDLDFELHSWEGQWVEPCDPEEIVFDQAMLKKINTLLPRIHVPTWINRPIRSLGNKSFGKLKADEWRSLPLHFPVAGPSRLPIQSTAHKGKAPQVRESIKSQVNCPDISLASQADIPPNLPIAGPSSIPNHSTSAAASYESSEDSNSQPKNSDGKLDILEQRKYKNKQISQQISRRVTDMNNLAWRREMSKSSFSDFSYLPSETEAQQWEQRKLDKRLEIEKHVGLALLQCIELHPTAKPSLLRAVEIDAAKEAMSHFEPIVFASQIPSRNSNLKYSINELKTCEGAFALAGFSRCTFDWTSLMNSSWNDAVAMLFLHEWEKCYFRGGADKYMVDTREVTTEDCRLLLERWFENKKQKYVSQTNKAVSEQDSEIPEHRPHTKNKDQEKEARKRAQKQALKKFFPTEKGLYNILSDVRCHSEDEVNESDKRYRLFLPWRSATFVTFLGHLDTLYKTTQTTFCNCGTAVKVLDRRNHREMTGLMKETSYPPKGFPRSLTCQNYWAALSKAQNLGLKL</sequence>
<evidence type="ECO:0000256" key="1">
    <source>
        <dbReference type="SAM" id="MobiDB-lite"/>
    </source>
</evidence>
<feature type="region of interest" description="Disordered" evidence="1">
    <location>
        <begin position="423"/>
        <end position="451"/>
    </location>
</feature>
<dbReference type="eggNOG" id="ENOG502S3GF">
    <property type="taxonomic scope" value="Eukaryota"/>
</dbReference>
<accession>F4R784</accession>
<dbReference type="HOGENOM" id="CLU_474130_0_0_1"/>
<feature type="compositionally biased region" description="Low complexity" evidence="1">
    <location>
        <begin position="192"/>
        <end position="207"/>
    </location>
</feature>
<feature type="region of interest" description="Disordered" evidence="1">
    <location>
        <begin position="138"/>
        <end position="159"/>
    </location>
</feature>
<evidence type="ECO:0000313" key="2">
    <source>
        <dbReference type="EMBL" id="EGG11566.1"/>
    </source>
</evidence>
<feature type="region of interest" description="Disordered" evidence="1">
    <location>
        <begin position="176"/>
        <end position="217"/>
    </location>
</feature>
<name>F4R784_MELLP</name>
<dbReference type="OrthoDB" id="3247418at2759"/>
<proteinExistence type="predicted"/>
<organism evidence="3">
    <name type="scientific">Melampsora larici-populina (strain 98AG31 / pathotype 3-4-7)</name>
    <name type="common">Poplar leaf rust fungus</name>
    <dbReference type="NCBI Taxonomy" id="747676"/>
    <lineage>
        <taxon>Eukaryota</taxon>
        <taxon>Fungi</taxon>
        <taxon>Dikarya</taxon>
        <taxon>Basidiomycota</taxon>
        <taxon>Pucciniomycotina</taxon>
        <taxon>Pucciniomycetes</taxon>
        <taxon>Pucciniales</taxon>
        <taxon>Melampsoraceae</taxon>
        <taxon>Melampsora</taxon>
    </lineage>
</organism>
<gene>
    <name evidence="2" type="ORF">MELLADRAFT_91128</name>
</gene>
<dbReference type="GeneID" id="18935793"/>